<sequence>MSDVLVVRRTGGKVGWAAGRDLWYHQTASRTAWCYTGSGPLDLLYLPFTLCHRAS</sequence>
<evidence type="ECO:0000313" key="1">
    <source>
        <dbReference type="EMBL" id="ASY62696.1"/>
    </source>
</evidence>
<gene>
    <name evidence="1" type="ORF">SJ05684_c12410</name>
</gene>
<dbReference type="KEGG" id="esj:SJ05684_c12410"/>
<dbReference type="AlphaFoldDB" id="A0A249PA13"/>
<accession>A0A249PA13</accession>
<dbReference type="Proteomes" id="UP000217211">
    <property type="component" value="Chromosome"/>
</dbReference>
<proteinExistence type="predicted"/>
<reference evidence="1 2" key="1">
    <citation type="submission" date="2017-08" db="EMBL/GenBank/DDBJ databases">
        <title>Multipartite genome sequences of Sinorhizobium species nodulating soybeans.</title>
        <authorList>
            <person name="Tian C.F."/>
        </authorList>
    </citation>
    <scope>NUCLEOTIDE SEQUENCE [LARGE SCALE GENOMIC DNA]</scope>
    <source>
        <strain evidence="1 2">CCBAU 05684</strain>
    </source>
</reference>
<keyword evidence="2" id="KW-1185">Reference proteome</keyword>
<protein>
    <submittedName>
        <fullName evidence="1">Acetyl-coenzyme A synthetase</fullName>
    </submittedName>
</protein>
<name>A0A249PA13_9HYPH</name>
<evidence type="ECO:0000313" key="2">
    <source>
        <dbReference type="Proteomes" id="UP000217211"/>
    </source>
</evidence>
<organism evidence="1 2">
    <name type="scientific">Sinorhizobium sojae CCBAU 05684</name>
    <dbReference type="NCBI Taxonomy" id="716928"/>
    <lineage>
        <taxon>Bacteria</taxon>
        <taxon>Pseudomonadati</taxon>
        <taxon>Pseudomonadota</taxon>
        <taxon>Alphaproteobacteria</taxon>
        <taxon>Hyphomicrobiales</taxon>
        <taxon>Rhizobiaceae</taxon>
        <taxon>Sinorhizobium/Ensifer group</taxon>
        <taxon>Sinorhizobium</taxon>
    </lineage>
</organism>
<dbReference type="EMBL" id="CP023067">
    <property type="protein sequence ID" value="ASY62696.1"/>
    <property type="molecule type" value="Genomic_DNA"/>
</dbReference>